<feature type="compositionally biased region" description="Basic residues" evidence="1">
    <location>
        <begin position="52"/>
        <end position="61"/>
    </location>
</feature>
<evidence type="ECO:0000313" key="3">
    <source>
        <dbReference type="EMBL" id="GAA1877162.1"/>
    </source>
</evidence>
<evidence type="ECO:0000313" key="4">
    <source>
        <dbReference type="Proteomes" id="UP001500449"/>
    </source>
</evidence>
<proteinExistence type="predicted"/>
<evidence type="ECO:0000256" key="2">
    <source>
        <dbReference type="SAM" id="Phobius"/>
    </source>
</evidence>
<keyword evidence="4" id="KW-1185">Reference proteome</keyword>
<dbReference type="Proteomes" id="UP001500449">
    <property type="component" value="Unassembled WGS sequence"/>
</dbReference>
<keyword evidence="2" id="KW-0812">Transmembrane</keyword>
<dbReference type="EMBL" id="BAAAQK010000028">
    <property type="protein sequence ID" value="GAA1877162.1"/>
    <property type="molecule type" value="Genomic_DNA"/>
</dbReference>
<reference evidence="3 4" key="1">
    <citation type="journal article" date="2019" name="Int. J. Syst. Evol. Microbiol.">
        <title>The Global Catalogue of Microorganisms (GCM) 10K type strain sequencing project: providing services to taxonomists for standard genome sequencing and annotation.</title>
        <authorList>
            <consortium name="The Broad Institute Genomics Platform"/>
            <consortium name="The Broad Institute Genome Sequencing Center for Infectious Disease"/>
            <person name="Wu L."/>
            <person name="Ma J."/>
        </authorList>
    </citation>
    <scope>NUCLEOTIDE SEQUENCE [LARGE SCALE GENOMIC DNA]</scope>
    <source>
        <strain evidence="3 4">JCM 16009</strain>
    </source>
</reference>
<keyword evidence="2" id="KW-1133">Transmembrane helix</keyword>
<protein>
    <submittedName>
        <fullName evidence="3">Uncharacterized protein</fullName>
    </submittedName>
</protein>
<sequence>MYCKIGNTAFFVAPAGAATFGGLDALWWAVALCTVVAAILALFRLLPPLRRAHRQRPRRHGGAAGISARSAASPSGRGSHRRPRRQP</sequence>
<feature type="compositionally biased region" description="Basic residues" evidence="1">
    <location>
        <begin position="78"/>
        <end position="87"/>
    </location>
</feature>
<keyword evidence="2" id="KW-0472">Membrane</keyword>
<feature type="transmembrane region" description="Helical" evidence="2">
    <location>
        <begin position="25"/>
        <end position="46"/>
    </location>
</feature>
<accession>A0ABN2NP06</accession>
<evidence type="ECO:0000256" key="1">
    <source>
        <dbReference type="SAM" id="MobiDB-lite"/>
    </source>
</evidence>
<gene>
    <name evidence="3" type="ORF">GCM10009836_68220</name>
</gene>
<organism evidence="3 4">
    <name type="scientific">Pseudonocardia ailaonensis</name>
    <dbReference type="NCBI Taxonomy" id="367279"/>
    <lineage>
        <taxon>Bacteria</taxon>
        <taxon>Bacillati</taxon>
        <taxon>Actinomycetota</taxon>
        <taxon>Actinomycetes</taxon>
        <taxon>Pseudonocardiales</taxon>
        <taxon>Pseudonocardiaceae</taxon>
        <taxon>Pseudonocardia</taxon>
    </lineage>
</organism>
<feature type="compositionally biased region" description="Low complexity" evidence="1">
    <location>
        <begin position="65"/>
        <end position="77"/>
    </location>
</feature>
<comment type="caution">
    <text evidence="3">The sequence shown here is derived from an EMBL/GenBank/DDBJ whole genome shotgun (WGS) entry which is preliminary data.</text>
</comment>
<feature type="region of interest" description="Disordered" evidence="1">
    <location>
        <begin position="52"/>
        <end position="87"/>
    </location>
</feature>
<name>A0ABN2NP06_9PSEU</name>